<feature type="compositionally biased region" description="Polar residues" evidence="1">
    <location>
        <begin position="281"/>
        <end position="296"/>
    </location>
</feature>
<feature type="transmembrane region" description="Helical" evidence="2">
    <location>
        <begin position="180"/>
        <end position="202"/>
    </location>
</feature>
<reference evidence="4" key="1">
    <citation type="journal article" date="2019" name="Int. J. Syst. Evol. Microbiol.">
        <title>The Global Catalogue of Microorganisms (GCM) 10K type strain sequencing project: providing services to taxonomists for standard genome sequencing and annotation.</title>
        <authorList>
            <consortium name="The Broad Institute Genomics Platform"/>
            <consortium name="The Broad Institute Genome Sequencing Center for Infectious Disease"/>
            <person name="Wu L."/>
            <person name="Ma J."/>
        </authorList>
    </citation>
    <scope>NUCLEOTIDE SEQUENCE [LARGE SCALE GENOMIC DNA]</scope>
    <source>
        <strain evidence="4">CCM 7640</strain>
    </source>
</reference>
<sequence length="422" mass="44658">MSEVSTETKGKANASLLIRGAIWIAIGALIAAALVCVVWVLIGDQDGIIGRAFLTILLLAGFAGIAILEAGLAPKRPDWLALASMITWIVALLVGAIKIWLPEEPGEYAGGIGRFFMLLLVIGVLQLALLHVRLFTPAVKRYVTTFTTVIYYVTIAVLVLLVAMLIIYLTLPDTFHYGDLYWRIVVALAILAAVGTTLIPLLNALFAPKKAPAAPAGYYAPQAYGSAPAIAAPVQQPAQQPIQQQWPTYADGVTPLPVLQDGSPDWNAYYTGYPTAQQSQYQEPNQYYGQSQSPDANQYPDPNQYQYQSQAQYPDANQYPGQAQYPEQPYAPSPPQRAFVSSPDAPIGPDGLPVPPAGAPAAPDGIAGDTSVLNAPSAPDVPPAPDLPPSPDVPPTPDAPESPNVPPAAPGAFPPPPPAPPL</sequence>
<comment type="caution">
    <text evidence="3">The sequence shown here is derived from an EMBL/GenBank/DDBJ whole genome shotgun (WGS) entry which is preliminary data.</text>
</comment>
<dbReference type="EMBL" id="BMCM01000006">
    <property type="protein sequence ID" value="GGD86851.1"/>
    <property type="molecule type" value="Genomic_DNA"/>
</dbReference>
<feature type="transmembrane region" description="Helical" evidence="2">
    <location>
        <begin position="112"/>
        <end position="130"/>
    </location>
</feature>
<feature type="region of interest" description="Disordered" evidence="1">
    <location>
        <begin position="316"/>
        <end position="422"/>
    </location>
</feature>
<dbReference type="Proteomes" id="UP000629365">
    <property type="component" value="Unassembled WGS sequence"/>
</dbReference>
<feature type="transmembrane region" description="Helical" evidence="2">
    <location>
        <begin position="48"/>
        <end position="68"/>
    </location>
</feature>
<keyword evidence="4" id="KW-1185">Reference proteome</keyword>
<protein>
    <recommendedName>
        <fullName evidence="5">Agglutinin receptor</fullName>
    </recommendedName>
</protein>
<dbReference type="RefSeq" id="WP_188437623.1">
    <property type="nucleotide sequence ID" value="NZ_BMCM01000006.1"/>
</dbReference>
<keyword evidence="2" id="KW-0472">Membrane</keyword>
<evidence type="ECO:0000313" key="3">
    <source>
        <dbReference type="EMBL" id="GGD86851.1"/>
    </source>
</evidence>
<keyword evidence="2" id="KW-1133">Transmembrane helix</keyword>
<name>A0ABQ1S035_9MICO</name>
<feature type="transmembrane region" description="Helical" evidence="2">
    <location>
        <begin position="142"/>
        <end position="168"/>
    </location>
</feature>
<feature type="region of interest" description="Disordered" evidence="1">
    <location>
        <begin position="281"/>
        <end position="304"/>
    </location>
</feature>
<evidence type="ECO:0008006" key="5">
    <source>
        <dbReference type="Google" id="ProtNLM"/>
    </source>
</evidence>
<organism evidence="3 4">
    <name type="scientific">Microbacterium murale</name>
    <dbReference type="NCBI Taxonomy" id="1081040"/>
    <lineage>
        <taxon>Bacteria</taxon>
        <taxon>Bacillati</taxon>
        <taxon>Actinomycetota</taxon>
        <taxon>Actinomycetes</taxon>
        <taxon>Micrococcales</taxon>
        <taxon>Microbacteriaceae</taxon>
        <taxon>Microbacterium</taxon>
    </lineage>
</organism>
<feature type="transmembrane region" description="Helical" evidence="2">
    <location>
        <begin position="21"/>
        <end position="42"/>
    </location>
</feature>
<evidence type="ECO:0000313" key="4">
    <source>
        <dbReference type="Proteomes" id="UP000629365"/>
    </source>
</evidence>
<feature type="transmembrane region" description="Helical" evidence="2">
    <location>
        <begin position="80"/>
        <end position="100"/>
    </location>
</feature>
<evidence type="ECO:0000256" key="2">
    <source>
        <dbReference type="SAM" id="Phobius"/>
    </source>
</evidence>
<feature type="compositionally biased region" description="Low complexity" evidence="1">
    <location>
        <begin position="359"/>
        <end position="369"/>
    </location>
</feature>
<feature type="compositionally biased region" description="Pro residues" evidence="1">
    <location>
        <begin position="379"/>
        <end position="422"/>
    </location>
</feature>
<accession>A0ABQ1S035</accession>
<keyword evidence="2" id="KW-0812">Transmembrane</keyword>
<gene>
    <name evidence="3" type="ORF">GCM10007269_32180</name>
</gene>
<evidence type="ECO:0000256" key="1">
    <source>
        <dbReference type="SAM" id="MobiDB-lite"/>
    </source>
</evidence>
<proteinExistence type="predicted"/>